<feature type="site" description="Important for autoinhibition of adenylyltransferase activity" evidence="3">
    <location>
        <position position="47"/>
    </location>
</feature>
<keyword evidence="2" id="KW-0547">Nucleotide-binding</keyword>
<evidence type="ECO:0000256" key="4">
    <source>
        <dbReference type="SAM" id="MobiDB-lite"/>
    </source>
</evidence>
<keyword evidence="2" id="KW-0067">ATP-binding</keyword>
<feature type="domain" description="Fido" evidence="5">
    <location>
        <begin position="96"/>
        <end position="282"/>
    </location>
</feature>
<dbReference type="InterPro" id="IPR040198">
    <property type="entry name" value="Fido_containing"/>
</dbReference>
<evidence type="ECO:0000313" key="6">
    <source>
        <dbReference type="EMBL" id="OAI17075.1"/>
    </source>
</evidence>
<accession>A0A177NGQ3</accession>
<feature type="region of interest" description="Disordered" evidence="4">
    <location>
        <begin position="158"/>
        <end position="181"/>
    </location>
</feature>
<dbReference type="RefSeq" id="WP_064040317.1">
    <property type="nucleotide sequence ID" value="NZ_LUUJ01000070.1"/>
</dbReference>
<evidence type="ECO:0000256" key="1">
    <source>
        <dbReference type="PIRSR" id="PIRSR640198-1"/>
    </source>
</evidence>
<dbReference type="SUPFAM" id="SSF140931">
    <property type="entry name" value="Fic-like"/>
    <property type="match status" value="1"/>
</dbReference>
<evidence type="ECO:0000256" key="2">
    <source>
        <dbReference type="PIRSR" id="PIRSR640198-2"/>
    </source>
</evidence>
<proteinExistence type="predicted"/>
<dbReference type="InterPro" id="IPR036597">
    <property type="entry name" value="Fido-like_dom_sf"/>
</dbReference>
<dbReference type="PANTHER" id="PTHR13504:SF38">
    <property type="entry name" value="FIDO DOMAIN-CONTAINING PROTEIN"/>
    <property type="match status" value="1"/>
</dbReference>
<dbReference type="PROSITE" id="PS51459">
    <property type="entry name" value="FIDO"/>
    <property type="match status" value="1"/>
</dbReference>
<sequence length="306" mass="34383">MNADASFAEIDRLKSRLDSLRPLPEHTVRTLHEQQVLEWTYHSNAIEGNTLTLKETKVVLEGITIGGKPLREHFEVINHKEAIDYVEAIVQNQEALSEWQIKSIHHLVLKNIDDRNAGQYRQENVVIAGAEHLPPDYLKVPEAMAGLMAWYRQATGLDSSNPNTADSSKKPSPEGEGWVRGNLNNEESFISSPHPNLLPEGEGVLRMHPVECAAQLHVDFVGIHPFVDGNGRTSRLLMNFELMRRGFLPVIIPVEQRLAYYDALDTAHTRGDYSLFIELVASLEQATLERYLRIVQGSFPLPPGEG</sequence>
<feature type="binding site" evidence="2">
    <location>
        <begin position="228"/>
        <end position="235"/>
    </location>
    <ligand>
        <name>ATP</name>
        <dbReference type="ChEBI" id="CHEBI:30616"/>
    </ligand>
</feature>
<dbReference type="OrthoDB" id="9807853at2"/>
<dbReference type="EMBL" id="LUUJ01000070">
    <property type="protein sequence ID" value="OAI17075.1"/>
    <property type="molecule type" value="Genomic_DNA"/>
</dbReference>
<organism evidence="6 7">
    <name type="scientific">Methylomonas koyamae</name>
    <dbReference type="NCBI Taxonomy" id="702114"/>
    <lineage>
        <taxon>Bacteria</taxon>
        <taxon>Pseudomonadati</taxon>
        <taxon>Pseudomonadota</taxon>
        <taxon>Gammaproteobacteria</taxon>
        <taxon>Methylococcales</taxon>
        <taxon>Methylococcaceae</taxon>
        <taxon>Methylomonas</taxon>
    </lineage>
</organism>
<protein>
    <submittedName>
        <fullName evidence="6">Cell filamentation protein Fic</fullName>
    </submittedName>
</protein>
<evidence type="ECO:0000313" key="7">
    <source>
        <dbReference type="Proteomes" id="UP000077857"/>
    </source>
</evidence>
<evidence type="ECO:0000259" key="5">
    <source>
        <dbReference type="PROSITE" id="PS51459"/>
    </source>
</evidence>
<feature type="binding site" evidence="2">
    <location>
        <begin position="260"/>
        <end position="261"/>
    </location>
    <ligand>
        <name>ATP</name>
        <dbReference type="ChEBI" id="CHEBI:30616"/>
    </ligand>
</feature>
<gene>
    <name evidence="6" type="ORF">A1507_11240</name>
</gene>
<dbReference type="InterPro" id="IPR003812">
    <property type="entry name" value="Fido"/>
</dbReference>
<dbReference type="Gene3D" id="1.10.3290.10">
    <property type="entry name" value="Fido-like domain"/>
    <property type="match status" value="1"/>
</dbReference>
<feature type="active site" evidence="1">
    <location>
        <position position="224"/>
    </location>
</feature>
<name>A0A177NGQ3_9GAMM</name>
<dbReference type="AlphaFoldDB" id="A0A177NGQ3"/>
<dbReference type="Proteomes" id="UP000077857">
    <property type="component" value="Unassembled WGS sequence"/>
</dbReference>
<comment type="caution">
    <text evidence="6">The sequence shown here is derived from an EMBL/GenBank/DDBJ whole genome shotgun (WGS) entry which is preliminary data.</text>
</comment>
<reference evidence="6 7" key="1">
    <citation type="submission" date="2016-03" db="EMBL/GenBank/DDBJ databases">
        <authorList>
            <person name="Ploux O."/>
        </authorList>
    </citation>
    <scope>NUCLEOTIDE SEQUENCE [LARGE SCALE GENOMIC DNA]</scope>
    <source>
        <strain evidence="6 7">R-45378</strain>
    </source>
</reference>
<dbReference type="GO" id="GO:0005524">
    <property type="term" value="F:ATP binding"/>
    <property type="evidence" value="ECO:0007669"/>
    <property type="project" value="UniProtKB-KW"/>
</dbReference>
<dbReference type="Pfam" id="PF02661">
    <property type="entry name" value="Fic"/>
    <property type="match status" value="2"/>
</dbReference>
<dbReference type="PANTHER" id="PTHR13504">
    <property type="entry name" value="FIDO DOMAIN-CONTAINING PROTEIN DDB_G0283145"/>
    <property type="match status" value="1"/>
</dbReference>
<evidence type="ECO:0000256" key="3">
    <source>
        <dbReference type="PIRSR" id="PIRSR640198-3"/>
    </source>
</evidence>